<dbReference type="GO" id="GO:0016874">
    <property type="term" value="F:ligase activity"/>
    <property type="evidence" value="ECO:0007669"/>
    <property type="project" value="UniProtKB-KW"/>
</dbReference>
<dbReference type="EMBL" id="JAYKXP010000042">
    <property type="protein sequence ID" value="KAK7038904.1"/>
    <property type="molecule type" value="Genomic_DNA"/>
</dbReference>
<gene>
    <name evidence="9" type="ORF">VNI00_010538</name>
</gene>
<dbReference type="Proteomes" id="UP001383192">
    <property type="component" value="Unassembled WGS sequence"/>
</dbReference>
<dbReference type="InterPro" id="IPR016185">
    <property type="entry name" value="PreATP-grasp_dom_sf"/>
</dbReference>
<dbReference type="Gene3D" id="2.40.50.100">
    <property type="match status" value="1"/>
</dbReference>
<evidence type="ECO:0008006" key="11">
    <source>
        <dbReference type="Google" id="ProtNLM"/>
    </source>
</evidence>
<evidence type="ECO:0000256" key="6">
    <source>
        <dbReference type="PROSITE-ProRule" id="PRU00409"/>
    </source>
</evidence>
<comment type="cofactor">
    <cofactor evidence="1">
        <name>biotin</name>
        <dbReference type="ChEBI" id="CHEBI:57586"/>
    </cofactor>
</comment>
<dbReference type="SUPFAM" id="SSF52440">
    <property type="entry name" value="PreATP-grasp domain"/>
    <property type="match status" value="1"/>
</dbReference>
<dbReference type="CDD" id="cd06850">
    <property type="entry name" value="biotinyl_domain"/>
    <property type="match status" value="1"/>
</dbReference>
<evidence type="ECO:0000256" key="5">
    <source>
        <dbReference type="ARBA" id="ARBA00023267"/>
    </source>
</evidence>
<dbReference type="FunFam" id="3.30.1490.20:FF:000003">
    <property type="entry name" value="acetyl-CoA carboxylase isoform X1"/>
    <property type="match status" value="1"/>
</dbReference>
<accession>A0AAW0CJG8</accession>
<dbReference type="InterPro" id="IPR001882">
    <property type="entry name" value="Biotin_BS"/>
</dbReference>
<keyword evidence="10" id="KW-1185">Reference proteome</keyword>
<keyword evidence="2" id="KW-0436">Ligase</keyword>
<dbReference type="PANTHER" id="PTHR45007:SF1">
    <property type="entry name" value="CARBOXYLASE, PUTATIVE (AFU_ORTHOLOGUE AFUA_5G07570)-RELATED"/>
    <property type="match status" value="1"/>
</dbReference>
<dbReference type="InterPro" id="IPR011054">
    <property type="entry name" value="Rudment_hybrid_motif"/>
</dbReference>
<keyword evidence="4 6" id="KW-0067">ATP-binding</keyword>
<dbReference type="Pfam" id="PF00289">
    <property type="entry name" value="Biotin_carb_N"/>
    <property type="match status" value="1"/>
</dbReference>
<dbReference type="SUPFAM" id="SSF51230">
    <property type="entry name" value="Single hybrid motif"/>
    <property type="match status" value="1"/>
</dbReference>
<dbReference type="Gene3D" id="3.30.470.20">
    <property type="entry name" value="ATP-grasp fold, B domain"/>
    <property type="match status" value="1"/>
</dbReference>
<dbReference type="PANTHER" id="PTHR45007">
    <property type="entry name" value="CARBOXYLASE, PUTATIVE (AFU_ORTHOLOGUE AFUA_5G07570)-RELATED"/>
    <property type="match status" value="1"/>
</dbReference>
<dbReference type="SMART" id="SM00878">
    <property type="entry name" value="Biotin_carb_C"/>
    <property type="match status" value="1"/>
</dbReference>
<dbReference type="PROSITE" id="PS50979">
    <property type="entry name" value="BC"/>
    <property type="match status" value="1"/>
</dbReference>
<dbReference type="Pfam" id="PF02785">
    <property type="entry name" value="Biotin_carb_C"/>
    <property type="match status" value="1"/>
</dbReference>
<reference evidence="9 10" key="1">
    <citation type="submission" date="2024-01" db="EMBL/GenBank/DDBJ databases">
        <title>A draft genome for a cacao thread blight-causing isolate of Paramarasmius palmivorus.</title>
        <authorList>
            <person name="Baruah I.K."/>
            <person name="Bukari Y."/>
            <person name="Amoako-Attah I."/>
            <person name="Meinhardt L.W."/>
            <person name="Bailey B.A."/>
            <person name="Cohen S.P."/>
        </authorList>
    </citation>
    <scope>NUCLEOTIDE SEQUENCE [LARGE SCALE GENOMIC DNA]</scope>
    <source>
        <strain evidence="9 10">GH-12</strain>
    </source>
</reference>
<evidence type="ECO:0000259" key="7">
    <source>
        <dbReference type="PROSITE" id="PS50975"/>
    </source>
</evidence>
<proteinExistence type="predicted"/>
<evidence type="ECO:0000313" key="9">
    <source>
        <dbReference type="EMBL" id="KAK7038904.1"/>
    </source>
</evidence>
<dbReference type="PROSITE" id="PS50975">
    <property type="entry name" value="ATP_GRASP"/>
    <property type="match status" value="1"/>
</dbReference>
<dbReference type="InterPro" id="IPR011761">
    <property type="entry name" value="ATP-grasp"/>
</dbReference>
<dbReference type="InterPro" id="IPR011764">
    <property type="entry name" value="Biotin_carboxylation_dom"/>
</dbReference>
<protein>
    <recommendedName>
        <fullName evidence="11">Pyruvate carboxylase</fullName>
    </recommendedName>
</protein>
<dbReference type="PROSITE" id="PS00188">
    <property type="entry name" value="BIOTIN"/>
    <property type="match status" value="1"/>
</dbReference>
<dbReference type="InterPro" id="IPR005479">
    <property type="entry name" value="CPAse_ATP-bd"/>
</dbReference>
<dbReference type="SUPFAM" id="SSF56059">
    <property type="entry name" value="Glutathione synthetase ATP-binding domain-like"/>
    <property type="match status" value="1"/>
</dbReference>
<evidence type="ECO:0000256" key="2">
    <source>
        <dbReference type="ARBA" id="ARBA00022598"/>
    </source>
</evidence>
<dbReference type="InterPro" id="IPR000089">
    <property type="entry name" value="Biotin_lipoyl"/>
</dbReference>
<sequence>MTLPKVLVANRGEIAIRVFRAAKELGWTTVALYTEGDESHAHFADESVQLDSPSDYMNSEKIVECATRTFSTHIHPGYGFLSENPQLAQLAATSNVVFIGPEPEVLRVASDKMSSRELAVSLYVPVAPGRRVSSPEDALKFSQEVGLPIMIKALDGGGGRGIRICDKEDEIGDSFKRCLGESPSRQLFAEKALTGPGWKHIEIQILGDGVDVVHLWERECSVQRRFQKIIEVAPSSLSRTSVLPLVDAALRMAKALRYKGLATVEFLFNSMDDNWVFLEMNPRVQVEHTITEEIMDIDLVRQQLLLFSRPNLRLSSLRLSQSSLGNPTGYAIQLRLTAEDPISQFRLSPGKVLAGDITFPAGRGVRVDTWLSYSSEWTVGTDFDSLLAKIIVFGKTFEEATQKSKRALGEFILNSQVTTNINVLTGIVSHEDWVSANIDTLWLERNIARILELGNESRMHHDASRRTHDITRVQTSSVPHVTLQPGTMFHLTVSPTATMTDSHAQTHVLTLSSIALNTFPERLSGTLQTSMVPNGTITFDLSQSTSVAVGSSTFELADPNMPSHIGSPLTGKIVELHPALMNEGDNRVKRGEAIAVLSVMKMESVVSAPRDCVVDRIGKGIKVGVVVGEGALLAVVGEHAKSKL</sequence>
<dbReference type="Pfam" id="PF02786">
    <property type="entry name" value="CPSase_L_D2"/>
    <property type="match status" value="1"/>
</dbReference>
<evidence type="ECO:0000256" key="4">
    <source>
        <dbReference type="ARBA" id="ARBA00022840"/>
    </source>
</evidence>
<comment type="caution">
    <text evidence="9">The sequence shown here is derived from an EMBL/GenBank/DDBJ whole genome shotgun (WGS) entry which is preliminary data.</text>
</comment>
<dbReference type="GO" id="GO:0005524">
    <property type="term" value="F:ATP binding"/>
    <property type="evidence" value="ECO:0007669"/>
    <property type="project" value="UniProtKB-UniRule"/>
</dbReference>
<evidence type="ECO:0000256" key="1">
    <source>
        <dbReference type="ARBA" id="ARBA00001953"/>
    </source>
</evidence>
<evidence type="ECO:0000256" key="3">
    <source>
        <dbReference type="ARBA" id="ARBA00022741"/>
    </source>
</evidence>
<name>A0AAW0CJG8_9AGAR</name>
<dbReference type="Pfam" id="PF00364">
    <property type="entry name" value="Biotin_lipoyl"/>
    <property type="match status" value="1"/>
</dbReference>
<keyword evidence="3 6" id="KW-0547">Nucleotide-binding</keyword>
<evidence type="ECO:0000313" key="10">
    <source>
        <dbReference type="Proteomes" id="UP001383192"/>
    </source>
</evidence>
<dbReference type="InterPro" id="IPR005481">
    <property type="entry name" value="BC-like_N"/>
</dbReference>
<feature type="domain" description="ATP-grasp" evidence="7">
    <location>
        <begin position="116"/>
        <end position="308"/>
    </location>
</feature>
<feature type="domain" description="Biotin carboxylation" evidence="8">
    <location>
        <begin position="2"/>
        <end position="448"/>
    </location>
</feature>
<dbReference type="GO" id="GO:0046872">
    <property type="term" value="F:metal ion binding"/>
    <property type="evidence" value="ECO:0007669"/>
    <property type="project" value="InterPro"/>
</dbReference>
<evidence type="ECO:0000259" key="8">
    <source>
        <dbReference type="PROSITE" id="PS50979"/>
    </source>
</evidence>
<dbReference type="AlphaFoldDB" id="A0AAW0CJG8"/>
<dbReference type="SUPFAM" id="SSF51246">
    <property type="entry name" value="Rudiment single hybrid motif"/>
    <property type="match status" value="1"/>
</dbReference>
<keyword evidence="5" id="KW-0092">Biotin</keyword>
<dbReference type="PROSITE" id="PS00867">
    <property type="entry name" value="CPSASE_2"/>
    <property type="match status" value="1"/>
</dbReference>
<dbReference type="InterPro" id="IPR011053">
    <property type="entry name" value="Single_hybrid_motif"/>
</dbReference>
<organism evidence="9 10">
    <name type="scientific">Paramarasmius palmivorus</name>
    <dbReference type="NCBI Taxonomy" id="297713"/>
    <lineage>
        <taxon>Eukaryota</taxon>
        <taxon>Fungi</taxon>
        <taxon>Dikarya</taxon>
        <taxon>Basidiomycota</taxon>
        <taxon>Agaricomycotina</taxon>
        <taxon>Agaricomycetes</taxon>
        <taxon>Agaricomycetidae</taxon>
        <taxon>Agaricales</taxon>
        <taxon>Marasmiineae</taxon>
        <taxon>Marasmiaceae</taxon>
        <taxon>Paramarasmius</taxon>
    </lineage>
</organism>
<dbReference type="InterPro" id="IPR005482">
    <property type="entry name" value="Biotin_COase_C"/>
</dbReference>